<name>A0A653ZPC0_BACMY</name>
<dbReference type="AlphaFoldDB" id="A0A653ZPC0"/>
<proteinExistence type="predicted"/>
<sequence length="34" mass="4177">MRKLDNVARIDEIEINFNYKTKFDSEKFARQLKD</sequence>
<dbReference type="EMBL" id="CABWMC010000029">
    <property type="protein sequence ID" value="VXC57063.1"/>
    <property type="molecule type" value="Genomic_DNA"/>
</dbReference>
<organism evidence="1 2">
    <name type="scientific">Bacillus mycoides</name>
    <dbReference type="NCBI Taxonomy" id="1405"/>
    <lineage>
        <taxon>Bacteria</taxon>
        <taxon>Bacillati</taxon>
        <taxon>Bacillota</taxon>
        <taxon>Bacilli</taxon>
        <taxon>Bacillales</taxon>
        <taxon>Bacillaceae</taxon>
        <taxon>Bacillus</taxon>
        <taxon>Bacillus cereus group</taxon>
    </lineage>
</organism>
<accession>A0A653ZPC0</accession>
<evidence type="ECO:0000313" key="1">
    <source>
        <dbReference type="EMBL" id="VXC57063.1"/>
    </source>
</evidence>
<protein>
    <submittedName>
        <fullName evidence="1">Uncharacterized protein</fullName>
    </submittedName>
</protein>
<dbReference type="Proteomes" id="UP000437562">
    <property type="component" value="Unassembled WGS sequence"/>
</dbReference>
<reference evidence="1 2" key="1">
    <citation type="submission" date="2019-10" db="EMBL/GenBank/DDBJ databases">
        <authorList>
            <person name="Karimi E."/>
        </authorList>
    </citation>
    <scope>NUCLEOTIDE SEQUENCE [LARGE SCALE GENOMIC DNA]</scope>
    <source>
        <strain evidence="1">Bacillus sp. 71</strain>
    </source>
</reference>
<gene>
    <name evidence="1" type="ORF">BACI71_40233</name>
</gene>
<evidence type="ECO:0000313" key="2">
    <source>
        <dbReference type="Proteomes" id="UP000437562"/>
    </source>
</evidence>